<proteinExistence type="predicted"/>
<dbReference type="EMBL" id="JAPTMU010000006">
    <property type="protein sequence ID" value="KAJ4941744.1"/>
    <property type="molecule type" value="Genomic_DNA"/>
</dbReference>
<comment type="caution">
    <text evidence="1">The sequence shown here is derived from an EMBL/GenBank/DDBJ whole genome shotgun (WGS) entry which is preliminary data.</text>
</comment>
<name>A0AAD6BBR2_9TELE</name>
<evidence type="ECO:0000313" key="2">
    <source>
        <dbReference type="Proteomes" id="UP001219934"/>
    </source>
</evidence>
<evidence type="ECO:0000313" key="1">
    <source>
        <dbReference type="EMBL" id="KAJ4941744.1"/>
    </source>
</evidence>
<organism evidence="1 2">
    <name type="scientific">Pogonophryne albipinna</name>
    <dbReference type="NCBI Taxonomy" id="1090488"/>
    <lineage>
        <taxon>Eukaryota</taxon>
        <taxon>Metazoa</taxon>
        <taxon>Chordata</taxon>
        <taxon>Craniata</taxon>
        <taxon>Vertebrata</taxon>
        <taxon>Euteleostomi</taxon>
        <taxon>Actinopterygii</taxon>
        <taxon>Neopterygii</taxon>
        <taxon>Teleostei</taxon>
        <taxon>Neoteleostei</taxon>
        <taxon>Acanthomorphata</taxon>
        <taxon>Eupercaria</taxon>
        <taxon>Perciformes</taxon>
        <taxon>Notothenioidei</taxon>
        <taxon>Pogonophryne</taxon>
    </lineage>
</organism>
<keyword evidence="2" id="KW-1185">Reference proteome</keyword>
<dbReference type="Proteomes" id="UP001219934">
    <property type="component" value="Unassembled WGS sequence"/>
</dbReference>
<gene>
    <name evidence="1" type="ORF">JOQ06_011619</name>
</gene>
<reference evidence="1" key="1">
    <citation type="submission" date="2022-11" db="EMBL/GenBank/DDBJ databases">
        <title>Chromosome-level genome of Pogonophryne albipinna.</title>
        <authorList>
            <person name="Jo E."/>
        </authorList>
    </citation>
    <scope>NUCLEOTIDE SEQUENCE</scope>
    <source>
        <strain evidence="1">SGF0006</strain>
        <tissue evidence="1">Muscle</tissue>
    </source>
</reference>
<accession>A0AAD6BBR2</accession>
<sequence>MEFAKKRKVDQENRQFKTDWTEKEIRPAHTKDSRFACIIQALRFHKFENNIGTRERNSCLIARLLDAR</sequence>
<dbReference type="AlphaFoldDB" id="A0AAD6BBR2"/>
<protein>
    <submittedName>
        <fullName evidence="1">Uncharacterized protein</fullName>
    </submittedName>
</protein>